<evidence type="ECO:0000259" key="9">
    <source>
        <dbReference type="Pfam" id="PF02714"/>
    </source>
</evidence>
<accession>A0AAD2JM75</accession>
<evidence type="ECO:0000256" key="6">
    <source>
        <dbReference type="ARBA" id="ARBA00023136"/>
    </source>
</evidence>
<dbReference type="Pfam" id="PF02714">
    <property type="entry name" value="RSN1_7TM"/>
    <property type="match status" value="1"/>
</dbReference>
<comment type="similarity">
    <text evidence="2">Belongs to the CSC1 (TC 1.A.17) family.</text>
</comment>
<dbReference type="GO" id="GO:0005227">
    <property type="term" value="F:calcium-activated cation channel activity"/>
    <property type="evidence" value="ECO:0007669"/>
    <property type="project" value="InterPro"/>
</dbReference>
<gene>
    <name evidence="12" type="ORF">CYCCA115_LOCUS19958</name>
</gene>
<evidence type="ECO:0000259" key="11">
    <source>
        <dbReference type="Pfam" id="PF14703"/>
    </source>
</evidence>
<organism evidence="12 13">
    <name type="scientific">Cylindrotheca closterium</name>
    <dbReference type="NCBI Taxonomy" id="2856"/>
    <lineage>
        <taxon>Eukaryota</taxon>
        <taxon>Sar</taxon>
        <taxon>Stramenopiles</taxon>
        <taxon>Ochrophyta</taxon>
        <taxon>Bacillariophyta</taxon>
        <taxon>Bacillariophyceae</taxon>
        <taxon>Bacillariophycidae</taxon>
        <taxon>Bacillariales</taxon>
        <taxon>Bacillariaceae</taxon>
        <taxon>Cylindrotheca</taxon>
    </lineage>
</organism>
<keyword evidence="4 8" id="KW-0812">Transmembrane</keyword>
<dbReference type="InterPro" id="IPR003864">
    <property type="entry name" value="CSC1/OSCA1-like_7TM"/>
</dbReference>
<feature type="transmembrane region" description="Helical" evidence="8">
    <location>
        <begin position="806"/>
        <end position="824"/>
    </location>
</feature>
<feature type="transmembrane region" description="Helical" evidence="8">
    <location>
        <begin position="176"/>
        <end position="195"/>
    </location>
</feature>
<evidence type="ECO:0000256" key="3">
    <source>
        <dbReference type="ARBA" id="ARBA00022448"/>
    </source>
</evidence>
<comment type="caution">
    <text evidence="12">The sequence shown here is derived from an EMBL/GenBank/DDBJ whole genome shotgun (WGS) entry which is preliminary data.</text>
</comment>
<keyword evidence="3" id="KW-0813">Transport</keyword>
<evidence type="ECO:0008006" key="14">
    <source>
        <dbReference type="Google" id="ProtNLM"/>
    </source>
</evidence>
<keyword evidence="13" id="KW-1185">Reference proteome</keyword>
<keyword evidence="5 8" id="KW-1133">Transmembrane helix</keyword>
<feature type="domain" description="CSC1/OSCA1-like cytosolic" evidence="11">
    <location>
        <begin position="461"/>
        <end position="508"/>
    </location>
</feature>
<evidence type="ECO:0000256" key="7">
    <source>
        <dbReference type="SAM" id="MobiDB-lite"/>
    </source>
</evidence>
<feature type="compositionally biased region" description="Basic and acidic residues" evidence="7">
    <location>
        <begin position="867"/>
        <end position="888"/>
    </location>
</feature>
<reference evidence="12" key="1">
    <citation type="submission" date="2023-08" db="EMBL/GenBank/DDBJ databases">
        <authorList>
            <person name="Audoor S."/>
            <person name="Bilcke G."/>
        </authorList>
    </citation>
    <scope>NUCLEOTIDE SEQUENCE</scope>
</reference>
<dbReference type="Proteomes" id="UP001295423">
    <property type="component" value="Unassembled WGS sequence"/>
</dbReference>
<feature type="domain" description="CSC1/OSCA1-like 7TM region" evidence="9">
    <location>
        <begin position="520"/>
        <end position="797"/>
    </location>
</feature>
<evidence type="ECO:0000256" key="2">
    <source>
        <dbReference type="ARBA" id="ARBA00007779"/>
    </source>
</evidence>
<evidence type="ECO:0000313" key="13">
    <source>
        <dbReference type="Proteomes" id="UP001295423"/>
    </source>
</evidence>
<feature type="region of interest" description="Disordered" evidence="7">
    <location>
        <begin position="867"/>
        <end position="901"/>
    </location>
</feature>
<sequence>MSALFDRLLQEVNETLGNETQTNVTIEINSTAPSGFPTIDFSDSPSSVPTLSQAPSLVPSANPSFLPTGMPSESPSIFPTTEEQGLVGGHQDEALENSLRIYGSLFVVVMLVFCWLRKKYPRCYNIRGWVEGLRTPLADEQYGFYDWIWKLNSIEEKVMMDECGMDALCFVRVLDFGFRVASVGVLNSIWLMLVYRTADKTEATEFITSAVVSLSTANLPPGSPRLIATVAASYVIFGFTMWSILREFEWFIKFRHAFLTKRLARNYAVYVQNIPIEYQTNAALTEFFSSAYPGTVLDAHLAMQAAHLKKKVDERDSVIANLEHAINIREVTGVVPQAKNLITRQTSGSAIQGYGDKLVALNKEISYSIETLIENANHIEAHSVDDDSFMGSTDDSFEGPKSPLAGGVMGFAKNSVKGVTNISKNAIKDVGGAVKGVGGAGMHVLGSGANLAKSFIIHEEDGAALSAGFVTFNSLRAAHAALQMIQYNQPHKMEVLEAPQPEDVLWKNIGKANREVQIGKLISFAATAALCLFWTIPMSFISTLSSIEGLRDQFDWVGSMIDSSPWVEPFFAQLAPLLVVGAKELLKVILEIFSKQEGPISGAVVEASLFSKLAYFLIIQTFFVQAISGSIVSQVSNMVRRPELIIDLLAGSLPRRGIYFIQVLLVDTAVSLATELLRVSAVAQATIRSRVGPKLTEKERNTPFLGIRPFATPQKFYHAQNLSNCVLDFVVFFVYATIAPITSFFVGICFFFKAAAYRHQFVYIYPTFPDSGGHLWANFFKLLPNLMTIGQIVLQGMLGLKKQPIANALMLPLTIATILFQIYVKQQHFLMTQYLPTRQAIRADERNSGSEDYSFVQGKFVQPELRVREKYPENGNEEDYRNLTGKDEENMDLDDTVKKGN</sequence>
<protein>
    <recommendedName>
        <fullName evidence="14">CSC1/OSCA1-like 7TM region domain-containing protein</fullName>
    </recommendedName>
</protein>
<dbReference type="InterPro" id="IPR032880">
    <property type="entry name" value="CSC1/OSCA1-like_N"/>
</dbReference>
<dbReference type="EMBL" id="CAKOGP040002125">
    <property type="protein sequence ID" value="CAJ1962995.1"/>
    <property type="molecule type" value="Genomic_DNA"/>
</dbReference>
<name>A0AAD2JM75_9STRA</name>
<dbReference type="GO" id="GO:0005886">
    <property type="term" value="C:plasma membrane"/>
    <property type="evidence" value="ECO:0007669"/>
    <property type="project" value="TreeGrafter"/>
</dbReference>
<feature type="transmembrane region" description="Helical" evidence="8">
    <location>
        <begin position="226"/>
        <end position="245"/>
    </location>
</feature>
<feature type="transmembrane region" description="Helical" evidence="8">
    <location>
        <begin position="99"/>
        <end position="116"/>
    </location>
</feature>
<evidence type="ECO:0000256" key="1">
    <source>
        <dbReference type="ARBA" id="ARBA00004141"/>
    </source>
</evidence>
<evidence type="ECO:0000313" key="12">
    <source>
        <dbReference type="EMBL" id="CAJ1962995.1"/>
    </source>
</evidence>
<feature type="transmembrane region" description="Helical" evidence="8">
    <location>
        <begin position="775"/>
        <end position="794"/>
    </location>
</feature>
<feature type="domain" description="CSC1/OSCA1-like cytosolic" evidence="11">
    <location>
        <begin position="267"/>
        <end position="371"/>
    </location>
</feature>
<evidence type="ECO:0000256" key="5">
    <source>
        <dbReference type="ARBA" id="ARBA00022989"/>
    </source>
</evidence>
<feature type="domain" description="CSC1/OSCA1-like N-terminal transmembrane" evidence="10">
    <location>
        <begin position="98"/>
        <end position="247"/>
    </location>
</feature>
<comment type="subcellular location">
    <subcellularLocation>
        <location evidence="1">Membrane</location>
        <topology evidence="1">Multi-pass membrane protein</topology>
    </subcellularLocation>
</comment>
<evidence type="ECO:0000259" key="10">
    <source>
        <dbReference type="Pfam" id="PF13967"/>
    </source>
</evidence>
<dbReference type="PANTHER" id="PTHR13018:SF5">
    <property type="entry name" value="RE44586P"/>
    <property type="match status" value="1"/>
</dbReference>
<dbReference type="PANTHER" id="PTHR13018">
    <property type="entry name" value="PROBABLE MEMBRANE PROTEIN DUF221-RELATED"/>
    <property type="match status" value="1"/>
</dbReference>
<keyword evidence="6 8" id="KW-0472">Membrane</keyword>
<dbReference type="Pfam" id="PF14703">
    <property type="entry name" value="PHM7_cyt"/>
    <property type="match status" value="2"/>
</dbReference>
<feature type="transmembrane region" description="Helical" evidence="8">
    <location>
        <begin position="725"/>
        <end position="755"/>
    </location>
</feature>
<dbReference type="Pfam" id="PF13967">
    <property type="entry name" value="RSN1_TM"/>
    <property type="match status" value="1"/>
</dbReference>
<dbReference type="InterPro" id="IPR027815">
    <property type="entry name" value="CSC1/OSCA1-like_cyt"/>
</dbReference>
<dbReference type="AlphaFoldDB" id="A0AAD2JM75"/>
<evidence type="ECO:0000256" key="4">
    <source>
        <dbReference type="ARBA" id="ARBA00022692"/>
    </source>
</evidence>
<proteinExistence type="inferred from homology"/>
<dbReference type="InterPro" id="IPR045122">
    <property type="entry name" value="Csc1-like"/>
</dbReference>
<evidence type="ECO:0000256" key="8">
    <source>
        <dbReference type="SAM" id="Phobius"/>
    </source>
</evidence>
<feature type="transmembrane region" description="Helical" evidence="8">
    <location>
        <begin position="521"/>
        <end position="541"/>
    </location>
</feature>